<dbReference type="PRINTS" id="PR00689">
    <property type="entry name" value="ACOABINDINGP"/>
</dbReference>
<feature type="repeat" description="ANK" evidence="5">
    <location>
        <begin position="153"/>
        <end position="185"/>
    </location>
</feature>
<proteinExistence type="predicted"/>
<dbReference type="InterPro" id="IPR002110">
    <property type="entry name" value="Ankyrin_rpt"/>
</dbReference>
<reference evidence="7 8" key="1">
    <citation type="submission" date="2015-08" db="EMBL/GenBank/DDBJ databases">
        <title>Ancestral chromatin configuration constrains chromatin evolution on differentiating sex chromosomes in Drosophila.</title>
        <authorList>
            <person name="Zhou Q."/>
            <person name="Bachtrog D."/>
        </authorList>
    </citation>
    <scope>NUCLEOTIDE SEQUENCE [LARGE SCALE GENOMIC DNA]</scope>
    <source>
        <tissue evidence="7">Whole larvae</tissue>
    </source>
</reference>
<dbReference type="PROSITE" id="PS50297">
    <property type="entry name" value="ANK_REP_REGION"/>
    <property type="match status" value="2"/>
</dbReference>
<dbReference type="OrthoDB" id="10254927at2759"/>
<dbReference type="SUPFAM" id="SSF47027">
    <property type="entry name" value="Acyl-CoA binding protein"/>
    <property type="match status" value="1"/>
</dbReference>
<dbReference type="PROSITE" id="PS51228">
    <property type="entry name" value="ACB_2"/>
    <property type="match status" value="1"/>
</dbReference>
<dbReference type="SUPFAM" id="SSF48403">
    <property type="entry name" value="Ankyrin repeat"/>
    <property type="match status" value="1"/>
</dbReference>
<evidence type="ECO:0000256" key="5">
    <source>
        <dbReference type="PROSITE-ProRule" id="PRU00023"/>
    </source>
</evidence>
<evidence type="ECO:0000256" key="2">
    <source>
        <dbReference type="ARBA" id="ARBA00022737"/>
    </source>
</evidence>
<dbReference type="PANTHER" id="PTHR24119:SF0">
    <property type="entry name" value="ACYL-COA-BINDING DOMAIN-CONTAINING PROTEIN 6"/>
    <property type="match status" value="1"/>
</dbReference>
<dbReference type="Gene3D" id="1.25.40.20">
    <property type="entry name" value="Ankyrin repeat-containing domain"/>
    <property type="match status" value="1"/>
</dbReference>
<evidence type="ECO:0000313" key="7">
    <source>
        <dbReference type="EMBL" id="ALC48531.1"/>
    </source>
</evidence>
<dbReference type="InterPro" id="IPR036770">
    <property type="entry name" value="Ankyrin_rpt-contain_sf"/>
</dbReference>
<dbReference type="SMR" id="A0A0M5J5W3"/>
<evidence type="ECO:0000313" key="8">
    <source>
        <dbReference type="Proteomes" id="UP000494163"/>
    </source>
</evidence>
<dbReference type="AlphaFoldDB" id="A0A0M5J5W3"/>
<evidence type="ECO:0000256" key="3">
    <source>
        <dbReference type="ARBA" id="ARBA00023043"/>
    </source>
</evidence>
<keyword evidence="8" id="KW-1185">Reference proteome</keyword>
<protein>
    <recommendedName>
        <fullName evidence="1">Acyl-CoA-binding domain-containing protein 6</fullName>
    </recommendedName>
</protein>
<name>A0A0M5J5W3_DROBS</name>
<organism evidence="7 8">
    <name type="scientific">Drosophila busckii</name>
    <name type="common">Fruit fly</name>
    <dbReference type="NCBI Taxonomy" id="30019"/>
    <lineage>
        <taxon>Eukaryota</taxon>
        <taxon>Metazoa</taxon>
        <taxon>Ecdysozoa</taxon>
        <taxon>Arthropoda</taxon>
        <taxon>Hexapoda</taxon>
        <taxon>Insecta</taxon>
        <taxon>Pterygota</taxon>
        <taxon>Neoptera</taxon>
        <taxon>Endopterygota</taxon>
        <taxon>Diptera</taxon>
        <taxon>Brachycera</taxon>
        <taxon>Muscomorpha</taxon>
        <taxon>Ephydroidea</taxon>
        <taxon>Drosophilidae</taxon>
        <taxon>Drosophila</taxon>
    </lineage>
</organism>
<dbReference type="STRING" id="30019.A0A0M5J5W3"/>
<dbReference type="Proteomes" id="UP000494163">
    <property type="component" value="Chromosome X"/>
</dbReference>
<dbReference type="Pfam" id="PF12796">
    <property type="entry name" value="Ank_2"/>
    <property type="match status" value="1"/>
</dbReference>
<keyword evidence="3 5" id="KW-0040">ANK repeat</keyword>
<dbReference type="InterPro" id="IPR014352">
    <property type="entry name" value="FERM/acyl-CoA-bd_prot_sf"/>
</dbReference>
<gene>
    <name evidence="7" type="ORF">Dbus_chrXg387</name>
</gene>
<keyword evidence="4" id="KW-0446">Lipid-binding</keyword>
<evidence type="ECO:0000259" key="6">
    <source>
        <dbReference type="PROSITE" id="PS51228"/>
    </source>
</evidence>
<dbReference type="InterPro" id="IPR000582">
    <property type="entry name" value="Acyl-CoA-binding_protein"/>
</dbReference>
<dbReference type="Pfam" id="PF00887">
    <property type="entry name" value="ACBP"/>
    <property type="match status" value="1"/>
</dbReference>
<dbReference type="OMA" id="ARSKWQA"/>
<dbReference type="PROSITE" id="PS50088">
    <property type="entry name" value="ANK_REPEAT"/>
    <property type="match status" value="2"/>
</dbReference>
<dbReference type="PANTHER" id="PTHR24119">
    <property type="entry name" value="ACYL-COA-BINDING DOMAIN-CONTAINING PROTEIN 6"/>
    <property type="match status" value="1"/>
</dbReference>
<sequence length="237" mass="26630">EDEQLAKLTQRFKLATEHIAAQSAKYDAQHLLVFYGLFKQATVGYCREPRPSLLQVKARNKWTAWHTLGKMPKVAAQRSYVDKLTKINPNWEPGDQRVGRLSGWVVHSIEAPPKDAETPPEHLKTLCDFVKEHNLQRLRQKLKPKDITTLDEQGMSLLHWAADRNAVAIIEFLVSSGASVNQRDAEKQTPLHYAASCGHVEALKCLLRLKADLSLCDSDGQSCLDVADGEPVCEILR</sequence>
<evidence type="ECO:0000256" key="1">
    <source>
        <dbReference type="ARBA" id="ARBA00018419"/>
    </source>
</evidence>
<dbReference type="Gene3D" id="1.20.80.10">
    <property type="match status" value="1"/>
</dbReference>
<feature type="domain" description="ACB" evidence="6">
    <location>
        <begin position="8"/>
        <end position="93"/>
    </location>
</feature>
<evidence type="ECO:0000256" key="4">
    <source>
        <dbReference type="ARBA" id="ARBA00023121"/>
    </source>
</evidence>
<dbReference type="EMBL" id="CP012528">
    <property type="protein sequence ID" value="ALC48531.1"/>
    <property type="molecule type" value="Genomic_DNA"/>
</dbReference>
<dbReference type="GO" id="GO:0000062">
    <property type="term" value="F:fatty-acyl-CoA binding"/>
    <property type="evidence" value="ECO:0007669"/>
    <property type="project" value="InterPro"/>
</dbReference>
<dbReference type="InterPro" id="IPR035984">
    <property type="entry name" value="Acyl-CoA-binding_sf"/>
</dbReference>
<feature type="non-terminal residue" evidence="7">
    <location>
        <position position="1"/>
    </location>
</feature>
<feature type="repeat" description="ANK" evidence="5">
    <location>
        <begin position="186"/>
        <end position="218"/>
    </location>
</feature>
<feature type="non-terminal residue" evidence="7">
    <location>
        <position position="237"/>
    </location>
</feature>
<dbReference type="SMART" id="SM00248">
    <property type="entry name" value="ANK"/>
    <property type="match status" value="2"/>
</dbReference>
<keyword evidence="2" id="KW-0677">Repeat</keyword>
<accession>A0A0M5J5W3</accession>